<comment type="caution">
    <text evidence="1">The sequence shown here is derived from an EMBL/GenBank/DDBJ whole genome shotgun (WGS) entry which is preliminary data.</text>
</comment>
<evidence type="ECO:0000313" key="2">
    <source>
        <dbReference type="Proteomes" id="UP001642484"/>
    </source>
</evidence>
<protein>
    <submittedName>
        <fullName evidence="1">Uncharacterized protein</fullName>
    </submittedName>
</protein>
<accession>A0ABP0IPW6</accession>
<keyword evidence="2" id="KW-1185">Reference proteome</keyword>
<evidence type="ECO:0000313" key="1">
    <source>
        <dbReference type="EMBL" id="CAK9004638.1"/>
    </source>
</evidence>
<dbReference type="Proteomes" id="UP001642484">
    <property type="component" value="Unassembled WGS sequence"/>
</dbReference>
<gene>
    <name evidence="1" type="ORF">CCMP2556_LOCUS7750</name>
</gene>
<sequence>MIAKQQQLPWLEDVPQEGVWVEVAPVLSRPCGEGQSWKDYPHLDCRREFGPLIRHRAELFHQCLVRQALESPVCQLCGTGAYLADDLAGPKHWTRLWTRIQASPSMVQLIAQSWNEHRMPGGKIRMNELDGRIHIFKEPSKCSVPCPSLGVPLTSVMPTANSFTAPAPDFRDDSESEWSDCSLRVIVGHEMMMEPYPIASCCSSSAVRLERVQTWLRSQASLHHGDIVEV</sequence>
<dbReference type="EMBL" id="CAXAMN010003447">
    <property type="protein sequence ID" value="CAK9004638.1"/>
    <property type="molecule type" value="Genomic_DNA"/>
</dbReference>
<proteinExistence type="predicted"/>
<reference evidence="1 2" key="1">
    <citation type="submission" date="2024-02" db="EMBL/GenBank/DDBJ databases">
        <authorList>
            <person name="Chen Y."/>
            <person name="Shah S."/>
            <person name="Dougan E. K."/>
            <person name="Thang M."/>
            <person name="Chan C."/>
        </authorList>
    </citation>
    <scope>NUCLEOTIDE SEQUENCE [LARGE SCALE GENOMIC DNA]</scope>
</reference>
<organism evidence="1 2">
    <name type="scientific">Durusdinium trenchii</name>
    <dbReference type="NCBI Taxonomy" id="1381693"/>
    <lineage>
        <taxon>Eukaryota</taxon>
        <taxon>Sar</taxon>
        <taxon>Alveolata</taxon>
        <taxon>Dinophyceae</taxon>
        <taxon>Suessiales</taxon>
        <taxon>Symbiodiniaceae</taxon>
        <taxon>Durusdinium</taxon>
    </lineage>
</organism>
<name>A0ABP0IPW6_9DINO</name>